<dbReference type="RefSeq" id="WP_407800875.1">
    <property type="nucleotide sequence ID" value="NZ_JBJNUX010000008.1"/>
</dbReference>
<dbReference type="EMBL" id="JBJNUY010000011">
    <property type="protein sequence ID" value="MFL9001645.1"/>
    <property type="molecule type" value="Genomic_DNA"/>
</dbReference>
<proteinExistence type="predicted"/>
<comment type="caution">
    <text evidence="1">The sequence shown here is derived from an EMBL/GenBank/DDBJ whole genome shotgun (WGS) entry which is preliminary data.</text>
</comment>
<dbReference type="Proteomes" id="UP001628646">
    <property type="component" value="Unassembled WGS sequence"/>
</dbReference>
<name>A0ABW8W8J3_9PSED</name>
<accession>A0ABW8W8J3</accession>
<protein>
    <submittedName>
        <fullName evidence="1">Uncharacterized protein</fullName>
    </submittedName>
</protein>
<organism evidence="1 2">
    <name type="scientific">Pseudomonas azerbaijanorientalis</name>
    <dbReference type="NCBI Taxonomy" id="2842350"/>
    <lineage>
        <taxon>Bacteria</taxon>
        <taxon>Pseudomonadati</taxon>
        <taxon>Pseudomonadota</taxon>
        <taxon>Gammaproteobacteria</taxon>
        <taxon>Pseudomonadales</taxon>
        <taxon>Pseudomonadaceae</taxon>
        <taxon>Pseudomonas</taxon>
    </lineage>
</organism>
<keyword evidence="2" id="KW-1185">Reference proteome</keyword>
<evidence type="ECO:0000313" key="1">
    <source>
        <dbReference type="EMBL" id="MFL9001645.1"/>
    </source>
</evidence>
<sequence length="198" mass="21376">MMTEQSKVQLDSNEAAEISTPVPTIAYPLNGTRHALGRVFIEGSCLEGAKVDVLNYDDSKLGSAVVNGKTWYFSRNWDEGVKVVRACQSVAGVPSVSTEQRLFFVAPSLNAPSVTNPKDATRVPEGRILIEGTCTAGAEAVEVLNHDFSVLGKATIKPNGTQWSYSRVWDKGVKHVKVRQILGGKASDPSGQIEFVVQ</sequence>
<gene>
    <name evidence="1" type="ORF">ACJ8NA_23730</name>
</gene>
<evidence type="ECO:0000313" key="2">
    <source>
        <dbReference type="Proteomes" id="UP001628646"/>
    </source>
</evidence>
<reference evidence="1 2" key="1">
    <citation type="submission" date="2024-12" db="EMBL/GenBank/DDBJ databases">
        <title>Pseudomonas species isolated from Lotus nodules promote plant growth.</title>
        <authorList>
            <person name="Yu Y.-H."/>
            <person name="Kurtenbach J."/>
            <person name="Crosbie D."/>
            <person name="Brachmann A."/>
            <person name="Marin M."/>
        </authorList>
    </citation>
    <scope>NUCLEOTIDE SEQUENCE [LARGE SCALE GENOMIC DNA]</scope>
    <source>
        <strain evidence="1 2">PLb11B</strain>
    </source>
</reference>